<dbReference type="InterPro" id="IPR002525">
    <property type="entry name" value="Transp_IS110-like_N"/>
</dbReference>
<evidence type="ECO:0000313" key="3">
    <source>
        <dbReference type="Proteomes" id="UP000049855"/>
    </source>
</evidence>
<dbReference type="GO" id="GO:0006313">
    <property type="term" value="P:DNA transposition"/>
    <property type="evidence" value="ECO:0007669"/>
    <property type="project" value="InterPro"/>
</dbReference>
<name>A0A0U1KZ73_9FIRM</name>
<sequence length="111" mass="12545">MKNRNDQKLEAITPSTLIVGVDIAKELHWARFVDYRGLELGKALKFRNDKNGFESILASIEANCKHRRWTEVIVGLEPTGHYWKPLANYLINAWNNGGNGQSLSYKTGKGT</sequence>
<dbReference type="AlphaFoldDB" id="A0A0U1KZ73"/>
<dbReference type="RefSeq" id="WP_021168405.1">
    <property type="nucleotide sequence ID" value="NZ_CTRP01000011.1"/>
</dbReference>
<dbReference type="GO" id="GO:0004803">
    <property type="term" value="F:transposase activity"/>
    <property type="evidence" value="ECO:0007669"/>
    <property type="project" value="InterPro"/>
</dbReference>
<organism evidence="2 3">
    <name type="scientific">Sporomusa ovata</name>
    <dbReference type="NCBI Taxonomy" id="2378"/>
    <lineage>
        <taxon>Bacteria</taxon>
        <taxon>Bacillati</taxon>
        <taxon>Bacillota</taxon>
        <taxon>Negativicutes</taxon>
        <taxon>Selenomonadales</taxon>
        <taxon>Sporomusaceae</taxon>
        <taxon>Sporomusa</taxon>
    </lineage>
</organism>
<dbReference type="Proteomes" id="UP000049855">
    <property type="component" value="Unassembled WGS sequence"/>
</dbReference>
<keyword evidence="3" id="KW-1185">Reference proteome</keyword>
<accession>A0A0U1KZ73</accession>
<reference evidence="3" key="1">
    <citation type="submission" date="2015-03" db="EMBL/GenBank/DDBJ databases">
        <authorList>
            <person name="Nijsse Bart"/>
        </authorList>
    </citation>
    <scope>NUCLEOTIDE SEQUENCE [LARGE SCALE GENOMIC DNA]</scope>
</reference>
<dbReference type="EMBL" id="CTRP01000011">
    <property type="protein sequence ID" value="CQR72712.1"/>
    <property type="molecule type" value="Genomic_DNA"/>
</dbReference>
<gene>
    <name evidence="2" type="ORF">SpAn4DRAFT_3172</name>
</gene>
<evidence type="ECO:0000259" key="1">
    <source>
        <dbReference type="Pfam" id="PF01548"/>
    </source>
</evidence>
<protein>
    <submittedName>
        <fullName evidence="2">Mobile element protein</fullName>
    </submittedName>
</protein>
<proteinExistence type="predicted"/>
<evidence type="ECO:0000313" key="2">
    <source>
        <dbReference type="EMBL" id="CQR72712.1"/>
    </source>
</evidence>
<feature type="domain" description="Transposase IS110-like N-terminal" evidence="1">
    <location>
        <begin position="19"/>
        <end position="92"/>
    </location>
</feature>
<dbReference type="GO" id="GO:0003677">
    <property type="term" value="F:DNA binding"/>
    <property type="evidence" value="ECO:0007669"/>
    <property type="project" value="InterPro"/>
</dbReference>
<dbReference type="Pfam" id="PF01548">
    <property type="entry name" value="DEDD_Tnp_IS110"/>
    <property type="match status" value="1"/>
</dbReference>